<dbReference type="RefSeq" id="WP_249282511.1">
    <property type="nucleotide sequence ID" value="NZ_JACRST010000005.1"/>
</dbReference>
<evidence type="ECO:0000256" key="1">
    <source>
        <dbReference type="ARBA" id="ARBA00008814"/>
    </source>
</evidence>
<keyword evidence="3" id="KW-0732">Signal</keyword>
<dbReference type="InterPro" id="IPR050902">
    <property type="entry name" value="ABC_Transporter_SBP"/>
</dbReference>
<dbReference type="SUPFAM" id="SSF53807">
    <property type="entry name" value="Helical backbone' metal receptor"/>
    <property type="match status" value="1"/>
</dbReference>
<evidence type="ECO:0000313" key="5">
    <source>
        <dbReference type="EMBL" id="MBC8546433.1"/>
    </source>
</evidence>
<dbReference type="Gene3D" id="3.40.50.1980">
    <property type="entry name" value="Nitrogenase molybdenum iron protein domain"/>
    <property type="match status" value="2"/>
</dbReference>
<feature type="chain" id="PRO_5038919898" evidence="3">
    <location>
        <begin position="19"/>
        <end position="328"/>
    </location>
</feature>
<dbReference type="EMBL" id="JACRST010000005">
    <property type="protein sequence ID" value="MBC8546433.1"/>
    <property type="molecule type" value="Genomic_DNA"/>
</dbReference>
<feature type="domain" description="Fe/B12 periplasmic-binding" evidence="4">
    <location>
        <begin position="55"/>
        <end position="304"/>
    </location>
</feature>
<dbReference type="PANTHER" id="PTHR30535">
    <property type="entry name" value="VITAMIN B12-BINDING PROTEIN"/>
    <property type="match status" value="1"/>
</dbReference>
<evidence type="ECO:0000313" key="6">
    <source>
        <dbReference type="Proteomes" id="UP000653127"/>
    </source>
</evidence>
<feature type="region of interest" description="Disordered" evidence="2">
    <location>
        <begin position="300"/>
        <end position="328"/>
    </location>
</feature>
<dbReference type="Pfam" id="PF01497">
    <property type="entry name" value="Peripla_BP_2"/>
    <property type="match status" value="1"/>
</dbReference>
<gene>
    <name evidence="5" type="ORF">H8711_05735</name>
</gene>
<comment type="similarity">
    <text evidence="1">Belongs to the bacterial solute-binding protein 8 family.</text>
</comment>
<dbReference type="InterPro" id="IPR002491">
    <property type="entry name" value="ABC_transptr_periplasmic_BD"/>
</dbReference>
<proteinExistence type="inferred from homology"/>
<dbReference type="PANTHER" id="PTHR30535:SF34">
    <property type="entry name" value="MOLYBDATE-BINDING PROTEIN MOLA"/>
    <property type="match status" value="1"/>
</dbReference>
<accession>A0A926DYU6</accession>
<evidence type="ECO:0000256" key="2">
    <source>
        <dbReference type="SAM" id="MobiDB-lite"/>
    </source>
</evidence>
<dbReference type="AlphaFoldDB" id="A0A926DYU6"/>
<evidence type="ECO:0000259" key="4">
    <source>
        <dbReference type="PROSITE" id="PS50983"/>
    </source>
</evidence>
<name>A0A926DYU6_9FIRM</name>
<feature type="signal peptide" evidence="3">
    <location>
        <begin position="1"/>
        <end position="18"/>
    </location>
</feature>
<dbReference type="PROSITE" id="PS50983">
    <property type="entry name" value="FE_B12_PBP"/>
    <property type="match status" value="1"/>
</dbReference>
<dbReference type="GO" id="GO:0071281">
    <property type="term" value="P:cellular response to iron ion"/>
    <property type="evidence" value="ECO:0007669"/>
    <property type="project" value="TreeGrafter"/>
</dbReference>
<dbReference type="Proteomes" id="UP000653127">
    <property type="component" value="Unassembled WGS sequence"/>
</dbReference>
<reference evidence="5" key="1">
    <citation type="submission" date="2020-08" db="EMBL/GenBank/DDBJ databases">
        <title>Genome public.</title>
        <authorList>
            <person name="Liu C."/>
            <person name="Sun Q."/>
        </authorList>
    </citation>
    <scope>NUCLEOTIDE SEQUENCE</scope>
    <source>
        <strain evidence="5">NSJ-31</strain>
    </source>
</reference>
<keyword evidence="6" id="KW-1185">Reference proteome</keyword>
<comment type="caution">
    <text evidence="5">The sequence shown here is derived from an EMBL/GenBank/DDBJ whole genome shotgun (WGS) entry which is preliminary data.</text>
</comment>
<organism evidence="5 6">
    <name type="scientific">Ligaoa zhengdingensis</name>
    <dbReference type="NCBI Taxonomy" id="2763658"/>
    <lineage>
        <taxon>Bacteria</taxon>
        <taxon>Bacillati</taxon>
        <taxon>Bacillota</taxon>
        <taxon>Clostridia</taxon>
        <taxon>Eubacteriales</taxon>
        <taxon>Oscillospiraceae</taxon>
        <taxon>Ligaoa</taxon>
    </lineage>
</organism>
<evidence type="ECO:0000256" key="3">
    <source>
        <dbReference type="SAM" id="SignalP"/>
    </source>
</evidence>
<sequence length="328" mass="34591">MKIKRGFALLLAAALVFALPGCGKGEDDKDGSSASGDGNFPAEFDTGVVEQAPDAVVSLSPALTELAFDLGYGGKLVGVSDFCTDEDGALDGLPNLGTVNAPKTDEILKLSPQVVVAVSPLTSADRKKLEKGGAAVIVLPLAEDLDGLETLYRDLGRVFGGDTDGAQAGKKLYDEQVARLEGIREQVEAAGPFEAAYLRVMPLTLATGDTFPGRMLEEAGFENSASDYTGWVYPEDKAVDLMPQVLFFDEAVGMDAVSGSTIYNTTPAYANAKCFAYDLEVFERQGVRMFDLLEQMANDAVGGSSADSGREDGDTPANPAQDEDLDTE</sequence>
<protein>
    <submittedName>
        <fullName evidence="5">ABC transporter substrate-binding protein</fullName>
    </submittedName>
</protein>